<feature type="transmembrane region" description="Helical" evidence="1">
    <location>
        <begin position="79"/>
        <end position="97"/>
    </location>
</feature>
<dbReference type="AlphaFoldDB" id="A0A143QLH0"/>
<evidence type="ECO:0000313" key="3">
    <source>
        <dbReference type="Proteomes" id="UP000076038"/>
    </source>
</evidence>
<feature type="transmembrane region" description="Helical" evidence="1">
    <location>
        <begin position="117"/>
        <end position="133"/>
    </location>
</feature>
<gene>
    <name evidence="2" type="ORF">A3Q41_02605</name>
</gene>
<feature type="transmembrane region" description="Helical" evidence="1">
    <location>
        <begin position="263"/>
        <end position="283"/>
    </location>
</feature>
<dbReference type="Proteomes" id="UP000076038">
    <property type="component" value="Chromosome"/>
</dbReference>
<feature type="transmembrane region" description="Helical" evidence="1">
    <location>
        <begin position="222"/>
        <end position="243"/>
    </location>
</feature>
<keyword evidence="1" id="KW-1133">Transmembrane helix</keyword>
<organism evidence="2 3">
    <name type="scientific">Rhodococcoides fascians</name>
    <name type="common">Rhodococcus fascians</name>
    <dbReference type="NCBI Taxonomy" id="1828"/>
    <lineage>
        <taxon>Bacteria</taxon>
        <taxon>Bacillati</taxon>
        <taxon>Actinomycetota</taxon>
        <taxon>Actinomycetes</taxon>
        <taxon>Mycobacteriales</taxon>
        <taxon>Nocardiaceae</taxon>
        <taxon>Rhodococcoides</taxon>
    </lineage>
</organism>
<dbReference type="EMBL" id="CP015220">
    <property type="protein sequence ID" value="AMY23900.1"/>
    <property type="molecule type" value="Genomic_DNA"/>
</dbReference>
<evidence type="ECO:0000313" key="2">
    <source>
        <dbReference type="EMBL" id="AMY23900.1"/>
    </source>
</evidence>
<keyword evidence="1" id="KW-0812">Transmembrane</keyword>
<reference evidence="2 3" key="1">
    <citation type="journal article" date="2016" name="Genome Announc.">
        <title>Complete Genome and Plasmid Sequences for Rhodococcus fascians D188 and Draft Sequences for Rhodococcus Isolates PBTS 1 and PBTS 2.</title>
        <authorList>
            <person name="Stamler R.A."/>
            <person name="Vereecke D."/>
            <person name="Zhang Y."/>
            <person name="Schilkey F."/>
            <person name="Devitt N."/>
            <person name="Randall J.J."/>
        </authorList>
    </citation>
    <scope>NUCLEOTIDE SEQUENCE [LARGE SCALE GENOMIC DNA]</scope>
    <source>
        <strain evidence="2 3">PBTS2</strain>
    </source>
</reference>
<keyword evidence="1" id="KW-0472">Membrane</keyword>
<feature type="transmembrane region" description="Helical" evidence="1">
    <location>
        <begin position="53"/>
        <end position="72"/>
    </location>
</feature>
<proteinExistence type="predicted"/>
<feature type="transmembrane region" description="Helical" evidence="1">
    <location>
        <begin position="321"/>
        <end position="338"/>
    </location>
</feature>
<dbReference type="KEGG" id="rhs:A3Q41_02605"/>
<dbReference type="RefSeq" id="WP_228139153.1">
    <property type="nucleotide sequence ID" value="NZ_CP015220.1"/>
</dbReference>
<evidence type="ECO:0000256" key="1">
    <source>
        <dbReference type="SAM" id="Phobius"/>
    </source>
</evidence>
<feature type="transmembrane region" description="Helical" evidence="1">
    <location>
        <begin position="21"/>
        <end position="41"/>
    </location>
</feature>
<protein>
    <submittedName>
        <fullName evidence="2">Uncharacterized protein</fullName>
    </submittedName>
</protein>
<keyword evidence="3" id="KW-1185">Reference proteome</keyword>
<accession>A0A143QLH0</accession>
<name>A0A143QLH0_RHOFA</name>
<reference evidence="3" key="2">
    <citation type="submission" date="2016-04" db="EMBL/GenBank/DDBJ databases">
        <title>Complete Genome and Plasmid Sequences for Rhodococcus fascians D188 and Draft Sequences for Rhodococcus spp. Isolates PBTS 1 and PBTS 2.</title>
        <authorList>
            <person name="Stamer R."/>
            <person name="Vereecke D."/>
            <person name="Zhang Y."/>
            <person name="Schilkey F."/>
            <person name="Devitt N."/>
            <person name="Randall J."/>
        </authorList>
    </citation>
    <scope>NUCLEOTIDE SEQUENCE [LARGE SCALE GENOMIC DNA]</scope>
    <source>
        <strain evidence="3">PBTS2</strain>
    </source>
</reference>
<sequence>MIARPGHPQRTGVVRDAYGSSASEAFMVVAIATILVTRAYLELTHYPQVGGKSLHIAHALYGGAAMMLALLIGWMFIGFGVRVFTVVLGGIGFGLFLDEVGKFVTKDNDYFYGPSSEIMYVLVVLLLVFSRIVREFRRPSRDESLANAAAIAADGVAHGLPEHRRDWALRMVARAESDGADPDTVAGIRLLLGTCRRSTSRTHSMRQFVPRLIPAFFTSPRWVPVVGWGLVLISGAGVVFGIVELVLGDLLIDRRDLTIDVDRMGIASGILFVSACITFATALPAMLRLRTDGPVWPLHTLRVSALVFTLLNALVDFAQEGFAALGNVAVGLFALAVISHRITVRADEIAGTTESVALQEDRDSDCSRTVEPRR</sequence>